<organism evidence="3">
    <name type="scientific">Perkinsus marinus (strain ATCC 50983 / TXsc)</name>
    <dbReference type="NCBI Taxonomy" id="423536"/>
    <lineage>
        <taxon>Eukaryota</taxon>
        <taxon>Sar</taxon>
        <taxon>Alveolata</taxon>
        <taxon>Perkinsozoa</taxon>
        <taxon>Perkinsea</taxon>
        <taxon>Perkinsida</taxon>
        <taxon>Perkinsidae</taxon>
        <taxon>Perkinsus</taxon>
    </lineage>
</organism>
<dbReference type="AlphaFoldDB" id="C5LE90"/>
<protein>
    <submittedName>
        <fullName evidence="2">Uncharacterized protein</fullName>
    </submittedName>
</protein>
<evidence type="ECO:0000313" key="2">
    <source>
        <dbReference type="EMBL" id="EER04958.1"/>
    </source>
</evidence>
<proteinExistence type="predicted"/>
<accession>C5LE90</accession>
<feature type="compositionally biased region" description="Acidic residues" evidence="1">
    <location>
        <begin position="170"/>
        <end position="179"/>
    </location>
</feature>
<feature type="compositionally biased region" description="Basic and acidic residues" evidence="1">
    <location>
        <begin position="117"/>
        <end position="132"/>
    </location>
</feature>
<evidence type="ECO:0000313" key="3">
    <source>
        <dbReference type="Proteomes" id="UP000007800"/>
    </source>
</evidence>
<feature type="compositionally biased region" description="Basic and acidic residues" evidence="1">
    <location>
        <begin position="180"/>
        <end position="195"/>
    </location>
</feature>
<dbReference type="OMA" id="PKAFMAP"/>
<dbReference type="RefSeq" id="XP_002773142.1">
    <property type="nucleotide sequence ID" value="XM_002773096.1"/>
</dbReference>
<evidence type="ECO:0000256" key="1">
    <source>
        <dbReference type="SAM" id="MobiDB-lite"/>
    </source>
</evidence>
<feature type="compositionally biased region" description="Acidic residues" evidence="1">
    <location>
        <begin position="244"/>
        <end position="256"/>
    </location>
</feature>
<sequence length="256" mass="28545">MSTASSDIERSQDRELPLMKLYSSKKTPLAFMAPWLTVDGKPEMTFPPPEEPHSSLSVDSVRRLSILSSLNMPNQKGTELDIDTIPDLGAEGPKAAPPRRVGFLRRILDMILWRSDKKPPKRKHEEVEEVKRFAGTPAPKKRRVSSETPTTAATVPASGWREESATSVEEMQDLQDEQDLENREAFVEVEEKIVVAEEGDEGVEEMQDEQDLETSSAEDLDKSSERSGGDRKRQEEQGVGECSASDELEDENGACQ</sequence>
<dbReference type="GeneID" id="9050480"/>
<dbReference type="Proteomes" id="UP000007800">
    <property type="component" value="Unassembled WGS sequence"/>
</dbReference>
<keyword evidence="3" id="KW-1185">Reference proteome</keyword>
<reference evidence="2 3" key="1">
    <citation type="submission" date="2008-07" db="EMBL/GenBank/DDBJ databases">
        <authorList>
            <person name="El-Sayed N."/>
            <person name="Caler E."/>
            <person name="Inman J."/>
            <person name="Amedeo P."/>
            <person name="Hass B."/>
            <person name="Wortman J."/>
        </authorList>
    </citation>
    <scope>NUCLEOTIDE SEQUENCE [LARGE SCALE GENOMIC DNA]</scope>
    <source>
        <strain evidence="3">ATCC 50983 / TXsc</strain>
    </source>
</reference>
<dbReference type="EMBL" id="GG681161">
    <property type="protein sequence ID" value="EER04958.1"/>
    <property type="molecule type" value="Genomic_DNA"/>
</dbReference>
<feature type="compositionally biased region" description="Acidic residues" evidence="1">
    <location>
        <begin position="197"/>
        <end position="218"/>
    </location>
</feature>
<name>C5LE90_PERM5</name>
<gene>
    <name evidence="2" type="ORF">Pmar_PMAR026970</name>
</gene>
<dbReference type="InParanoid" id="C5LE90"/>
<feature type="region of interest" description="Disordered" evidence="1">
    <location>
        <begin position="117"/>
        <end position="256"/>
    </location>
</feature>
<feature type="compositionally biased region" description="Basic and acidic residues" evidence="1">
    <location>
        <begin position="219"/>
        <end position="236"/>
    </location>
</feature>